<organism evidence="1 2">
    <name type="scientific">Candidatus Falkowbacteria bacterium RIFOXYD2_FULL_34_120</name>
    <dbReference type="NCBI Taxonomy" id="1798007"/>
    <lineage>
        <taxon>Bacteria</taxon>
        <taxon>Candidatus Falkowiibacteriota</taxon>
    </lineage>
</organism>
<reference evidence="1 2" key="1">
    <citation type="journal article" date="2016" name="Nat. Commun.">
        <title>Thousands of microbial genomes shed light on interconnected biogeochemical processes in an aquifer system.</title>
        <authorList>
            <person name="Anantharaman K."/>
            <person name="Brown C.T."/>
            <person name="Hug L.A."/>
            <person name="Sharon I."/>
            <person name="Castelle C.J."/>
            <person name="Probst A.J."/>
            <person name="Thomas B.C."/>
            <person name="Singh A."/>
            <person name="Wilkins M.J."/>
            <person name="Karaoz U."/>
            <person name="Brodie E.L."/>
            <person name="Williams K.H."/>
            <person name="Hubbard S.S."/>
            <person name="Banfield J.F."/>
        </authorList>
    </citation>
    <scope>NUCLEOTIDE SEQUENCE [LARGE SCALE GENOMIC DNA]</scope>
</reference>
<dbReference type="AlphaFoldDB" id="A0A1F5TSV9"/>
<protein>
    <submittedName>
        <fullName evidence="1">Uncharacterized protein</fullName>
    </submittedName>
</protein>
<evidence type="ECO:0000313" key="1">
    <source>
        <dbReference type="EMBL" id="OGF41929.1"/>
    </source>
</evidence>
<comment type="caution">
    <text evidence="1">The sequence shown here is derived from an EMBL/GenBank/DDBJ whole genome shotgun (WGS) entry which is preliminary data.</text>
</comment>
<accession>A0A1F5TSV9</accession>
<sequence length="88" mass="10319">MKNQKGIGTQKNMVAEVKYTAIFRGKNNRQQKVPPVEGFIGIRVFPPDNKMVYDQIIKNCPELSMFELVNIKLWCEWEIKEEDIKGFK</sequence>
<proteinExistence type="predicted"/>
<name>A0A1F5TSV9_9BACT</name>
<dbReference type="Proteomes" id="UP000177579">
    <property type="component" value="Unassembled WGS sequence"/>
</dbReference>
<evidence type="ECO:0000313" key="2">
    <source>
        <dbReference type="Proteomes" id="UP000177579"/>
    </source>
</evidence>
<gene>
    <name evidence="1" type="ORF">A2531_04840</name>
</gene>
<dbReference type="EMBL" id="MFGO01000001">
    <property type="protein sequence ID" value="OGF41929.1"/>
    <property type="molecule type" value="Genomic_DNA"/>
</dbReference>